<feature type="region of interest" description="Disordered" evidence="1">
    <location>
        <begin position="171"/>
        <end position="203"/>
    </location>
</feature>
<keyword evidence="4" id="KW-1185">Reference proteome</keyword>
<gene>
    <name evidence="3" type="ORF">IV203_017903</name>
</gene>
<accession>A0A9K3M446</accession>
<dbReference type="EMBL" id="JAGRRH010000003">
    <property type="protein sequence ID" value="KAG7371761.1"/>
    <property type="molecule type" value="Genomic_DNA"/>
</dbReference>
<dbReference type="AlphaFoldDB" id="A0A9K3M446"/>
<reference evidence="3" key="2">
    <citation type="submission" date="2021-04" db="EMBL/GenBank/DDBJ databases">
        <authorList>
            <person name="Podell S."/>
        </authorList>
    </citation>
    <scope>NUCLEOTIDE SEQUENCE</scope>
    <source>
        <strain evidence="3">Hildebrandi</strain>
    </source>
</reference>
<comment type="caution">
    <text evidence="3">The sequence shown here is derived from an EMBL/GenBank/DDBJ whole genome shotgun (WGS) entry which is preliminary data.</text>
</comment>
<feature type="compositionally biased region" description="Acidic residues" evidence="1">
    <location>
        <begin position="299"/>
        <end position="313"/>
    </location>
</feature>
<feature type="compositionally biased region" description="Low complexity" evidence="1">
    <location>
        <begin position="88"/>
        <end position="118"/>
    </location>
</feature>
<feature type="compositionally biased region" description="Acidic residues" evidence="1">
    <location>
        <begin position="23"/>
        <end position="38"/>
    </location>
</feature>
<feature type="compositionally biased region" description="Polar residues" evidence="1">
    <location>
        <begin position="128"/>
        <end position="150"/>
    </location>
</feature>
<organism evidence="3 4">
    <name type="scientific">Nitzschia inconspicua</name>
    <dbReference type="NCBI Taxonomy" id="303405"/>
    <lineage>
        <taxon>Eukaryota</taxon>
        <taxon>Sar</taxon>
        <taxon>Stramenopiles</taxon>
        <taxon>Ochrophyta</taxon>
        <taxon>Bacillariophyta</taxon>
        <taxon>Bacillariophyceae</taxon>
        <taxon>Bacillariophycidae</taxon>
        <taxon>Bacillariales</taxon>
        <taxon>Bacillariaceae</taxon>
        <taxon>Nitzschia</taxon>
    </lineage>
</organism>
<keyword evidence="2" id="KW-0472">Membrane</keyword>
<feature type="region of interest" description="Disordered" evidence="1">
    <location>
        <begin position="1"/>
        <end position="157"/>
    </location>
</feature>
<sequence>MEMIKKSEKNAAANKLLDSLHSDDDDDDDDDNNDDGNNDDDKNDRNDTADDMKKDGNSCDDETNYHPKEVVSGKGRTKSIQRTAILGTAPTTSSSSSSSSTTTATRTKRTTTSTTQKTKNGPKHDTATKMSKNQHPLTESNNKTGSNEAQQLEDGPSVTNLQRQNLYTMVGAIPVHGDSRTRTFSDDDEERQQQQQQQYRAVQEEEPIQIHATLVVEEEQETAEVAGKQTDLEGDIKDKQESSVEQPPLVKAIQVKDSGSRKPRSLRWKILVVLLTITVIGMSIAIPMLIKRANRLNDSEDDDDDDDDEEDDSKDSFSSSN</sequence>
<dbReference type="Proteomes" id="UP000693970">
    <property type="component" value="Unassembled WGS sequence"/>
</dbReference>
<keyword evidence="2" id="KW-1133">Transmembrane helix</keyword>
<keyword evidence="2" id="KW-0812">Transmembrane</keyword>
<evidence type="ECO:0000256" key="2">
    <source>
        <dbReference type="SAM" id="Phobius"/>
    </source>
</evidence>
<dbReference type="PANTHER" id="PTHR48209:SF2">
    <property type="entry name" value="FI24008P1"/>
    <property type="match status" value="1"/>
</dbReference>
<name>A0A9K3M446_9STRA</name>
<evidence type="ECO:0000256" key="1">
    <source>
        <dbReference type="SAM" id="MobiDB-lite"/>
    </source>
</evidence>
<feature type="region of interest" description="Disordered" evidence="1">
    <location>
        <begin position="297"/>
        <end position="321"/>
    </location>
</feature>
<evidence type="ECO:0000313" key="3">
    <source>
        <dbReference type="EMBL" id="KAG7371761.1"/>
    </source>
</evidence>
<dbReference type="PANTHER" id="PTHR48209">
    <property type="entry name" value="AGL056WP"/>
    <property type="match status" value="1"/>
</dbReference>
<feature type="compositionally biased region" description="Basic and acidic residues" evidence="1">
    <location>
        <begin position="39"/>
        <end position="71"/>
    </location>
</feature>
<proteinExistence type="predicted"/>
<protein>
    <submittedName>
        <fullName evidence="3">Uncharacterized protein</fullName>
    </submittedName>
</protein>
<reference evidence="3" key="1">
    <citation type="journal article" date="2021" name="Sci. Rep.">
        <title>Diploid genomic architecture of Nitzschia inconspicua, an elite biomass production diatom.</title>
        <authorList>
            <person name="Oliver A."/>
            <person name="Podell S."/>
            <person name="Pinowska A."/>
            <person name="Traller J.C."/>
            <person name="Smith S.R."/>
            <person name="McClure R."/>
            <person name="Beliaev A."/>
            <person name="Bohutskyi P."/>
            <person name="Hill E.A."/>
            <person name="Rabines A."/>
            <person name="Zheng H."/>
            <person name="Allen L.Z."/>
            <person name="Kuo A."/>
            <person name="Grigoriev I.V."/>
            <person name="Allen A.E."/>
            <person name="Hazlebeck D."/>
            <person name="Allen E.E."/>
        </authorList>
    </citation>
    <scope>NUCLEOTIDE SEQUENCE</scope>
    <source>
        <strain evidence="3">Hildebrandi</strain>
    </source>
</reference>
<evidence type="ECO:0000313" key="4">
    <source>
        <dbReference type="Proteomes" id="UP000693970"/>
    </source>
</evidence>
<feature type="transmembrane region" description="Helical" evidence="2">
    <location>
        <begin position="270"/>
        <end position="290"/>
    </location>
</feature>